<comment type="caution">
    <text evidence="1">The sequence shown here is derived from an EMBL/GenBank/DDBJ whole genome shotgun (WGS) entry which is preliminary data.</text>
</comment>
<sequence length="229" mass="25844">MNAEAGRPDAPLAKTHRQLAQVWIDFESALMTVPLVSRLHAGKWRIEDYRALLRNLRQQVIEGSRWIARASSSLTPTHEDLRSMFLSHAQEEHRDFRMLEDCYVAVGGAREEIQNAPKNVGSEALSAFMYHAASKPDPVGLLGAMFIIEGLGNRIAGPWSELIQKQLDLPDEAVSFFKYHAVNDSHHLDEFDEAMEMAVTSEEVGADIVRHAKIVARLYRLQLEEIDNV</sequence>
<dbReference type="Gene3D" id="1.20.910.10">
    <property type="entry name" value="Heme oxygenase-like"/>
    <property type="match status" value="1"/>
</dbReference>
<accession>A0ABS7J0U4</accession>
<gene>
    <name evidence="1" type="ORF">K3152_07460</name>
</gene>
<dbReference type="RefSeq" id="WP_221573475.1">
    <property type="nucleotide sequence ID" value="NZ_JAIGNK010000002.1"/>
</dbReference>
<proteinExistence type="predicted"/>
<organism evidence="1 2">
    <name type="scientific">Qipengyuania polymorpha</name>
    <dbReference type="NCBI Taxonomy" id="2867234"/>
    <lineage>
        <taxon>Bacteria</taxon>
        <taxon>Pseudomonadati</taxon>
        <taxon>Pseudomonadota</taxon>
        <taxon>Alphaproteobacteria</taxon>
        <taxon>Sphingomonadales</taxon>
        <taxon>Erythrobacteraceae</taxon>
        <taxon>Qipengyuania</taxon>
    </lineage>
</organism>
<evidence type="ECO:0000313" key="2">
    <source>
        <dbReference type="Proteomes" id="UP000783253"/>
    </source>
</evidence>
<dbReference type="InterPro" id="IPR016084">
    <property type="entry name" value="Haem_Oase-like_multi-hlx"/>
</dbReference>
<protein>
    <submittedName>
        <fullName evidence="1">Iron-containing redox enzyme family protein</fullName>
    </submittedName>
</protein>
<evidence type="ECO:0000313" key="1">
    <source>
        <dbReference type="EMBL" id="MBX7458081.1"/>
    </source>
</evidence>
<reference evidence="1 2" key="1">
    <citation type="submission" date="2021-08" db="EMBL/GenBank/DDBJ databases">
        <title>Comparative Genomics Analysis of the Genus Qipengyuania Reveals Extensive Genetic Diversity and Metabolic Versatility, Including the Description of Fifteen Novel Species.</title>
        <authorList>
            <person name="Liu Y."/>
        </authorList>
    </citation>
    <scope>NUCLEOTIDE SEQUENCE [LARGE SCALE GENOMIC DNA]</scope>
    <source>
        <strain evidence="1 2">1NDH17</strain>
    </source>
</reference>
<name>A0ABS7J0U4_9SPHN</name>
<keyword evidence="2" id="KW-1185">Reference proteome</keyword>
<dbReference type="EMBL" id="JAIGNK010000002">
    <property type="protein sequence ID" value="MBX7458081.1"/>
    <property type="molecule type" value="Genomic_DNA"/>
</dbReference>
<dbReference type="Pfam" id="PF14518">
    <property type="entry name" value="Haem_oxygenas_2"/>
    <property type="match status" value="1"/>
</dbReference>
<dbReference type="Proteomes" id="UP000783253">
    <property type="component" value="Unassembled WGS sequence"/>
</dbReference>
<dbReference type="SUPFAM" id="SSF48613">
    <property type="entry name" value="Heme oxygenase-like"/>
    <property type="match status" value="1"/>
</dbReference>